<keyword evidence="1" id="KW-0812">Transmembrane</keyword>
<dbReference type="AlphaFoldDB" id="A0A9D2S1G1"/>
<comment type="caution">
    <text evidence="2">The sequence shown here is derived from an EMBL/GenBank/DDBJ whole genome shotgun (WGS) entry which is preliminary data.</text>
</comment>
<protein>
    <submittedName>
        <fullName evidence="2">Uncharacterized protein</fullName>
    </submittedName>
</protein>
<evidence type="ECO:0000256" key="1">
    <source>
        <dbReference type="SAM" id="Phobius"/>
    </source>
</evidence>
<name>A0A9D2S1G1_9FIRM</name>
<sequence>MESGVILIIITMFAVLGAYYLSDLAAQWFAGRKHLRRAVVVISGESPEEIWENVMVVRGRMPELSVLAVYEQKQSACLREPGMKNIRVVAAEELTPALEEALHSV</sequence>
<feature type="transmembrane region" description="Helical" evidence="1">
    <location>
        <begin position="6"/>
        <end position="26"/>
    </location>
</feature>
<gene>
    <name evidence="2" type="ORF">H9943_05330</name>
</gene>
<evidence type="ECO:0000313" key="3">
    <source>
        <dbReference type="Proteomes" id="UP000824209"/>
    </source>
</evidence>
<accession>A0A9D2S1G1</accession>
<proteinExistence type="predicted"/>
<reference evidence="2" key="1">
    <citation type="journal article" date="2021" name="PeerJ">
        <title>Extensive microbial diversity within the chicken gut microbiome revealed by metagenomics and culture.</title>
        <authorList>
            <person name="Gilroy R."/>
            <person name="Ravi A."/>
            <person name="Getino M."/>
            <person name="Pursley I."/>
            <person name="Horton D.L."/>
            <person name="Alikhan N.F."/>
            <person name="Baker D."/>
            <person name="Gharbi K."/>
            <person name="Hall N."/>
            <person name="Watson M."/>
            <person name="Adriaenssens E.M."/>
            <person name="Foster-Nyarko E."/>
            <person name="Jarju S."/>
            <person name="Secka A."/>
            <person name="Antonio M."/>
            <person name="Oren A."/>
            <person name="Chaudhuri R.R."/>
            <person name="La Ragione R."/>
            <person name="Hildebrand F."/>
            <person name="Pallen M.J."/>
        </authorList>
    </citation>
    <scope>NUCLEOTIDE SEQUENCE</scope>
    <source>
        <strain evidence="2">ChiBcec8-14828</strain>
    </source>
</reference>
<dbReference type="EMBL" id="DWYA01000050">
    <property type="protein sequence ID" value="HJB39801.1"/>
    <property type="molecule type" value="Genomic_DNA"/>
</dbReference>
<evidence type="ECO:0000313" key="2">
    <source>
        <dbReference type="EMBL" id="HJB39801.1"/>
    </source>
</evidence>
<organism evidence="2 3">
    <name type="scientific">Candidatus Ruthenibacterium avium</name>
    <dbReference type="NCBI Taxonomy" id="2838751"/>
    <lineage>
        <taxon>Bacteria</taxon>
        <taxon>Bacillati</taxon>
        <taxon>Bacillota</taxon>
        <taxon>Clostridia</taxon>
        <taxon>Eubacteriales</taxon>
        <taxon>Oscillospiraceae</taxon>
        <taxon>Ruthenibacterium</taxon>
    </lineage>
</organism>
<reference evidence="2" key="2">
    <citation type="submission" date="2021-04" db="EMBL/GenBank/DDBJ databases">
        <authorList>
            <person name="Gilroy R."/>
        </authorList>
    </citation>
    <scope>NUCLEOTIDE SEQUENCE</scope>
    <source>
        <strain evidence="2">ChiBcec8-14828</strain>
    </source>
</reference>
<dbReference type="Proteomes" id="UP000824209">
    <property type="component" value="Unassembled WGS sequence"/>
</dbReference>
<keyword evidence="1" id="KW-1133">Transmembrane helix</keyword>
<keyword evidence="1" id="KW-0472">Membrane</keyword>